<dbReference type="InterPro" id="IPR038656">
    <property type="entry name" value="Peptidase_G1_sf"/>
</dbReference>
<dbReference type="Gene3D" id="2.120.10.70">
    <property type="entry name" value="Fucose-specific lectin"/>
    <property type="match status" value="2"/>
</dbReference>
<accession>A0A117I431</accession>
<gene>
    <name evidence="3" type="ORF">RMCB_0378</name>
</gene>
<dbReference type="Pfam" id="PF01828">
    <property type="entry name" value="Peptidase_A4"/>
    <property type="match status" value="1"/>
</dbReference>
<dbReference type="AlphaFoldDB" id="A0A117I431"/>
<organism evidence="3 4">
    <name type="scientific">Mycolicibacterium brisbanense</name>
    <dbReference type="NCBI Taxonomy" id="146020"/>
    <lineage>
        <taxon>Bacteria</taxon>
        <taxon>Bacillati</taxon>
        <taxon>Actinomycetota</taxon>
        <taxon>Actinomycetes</taxon>
        <taxon>Mycobacteriales</taxon>
        <taxon>Mycobacteriaceae</taxon>
        <taxon>Mycolicibacterium</taxon>
    </lineage>
</organism>
<dbReference type="EMBL" id="BCSX01000004">
    <property type="protein sequence ID" value="GAS86282.1"/>
    <property type="molecule type" value="Genomic_DNA"/>
</dbReference>
<evidence type="ECO:0000313" key="3">
    <source>
        <dbReference type="EMBL" id="GAS86282.1"/>
    </source>
</evidence>
<feature type="region of interest" description="Disordered" evidence="2">
    <location>
        <begin position="1"/>
        <end position="20"/>
    </location>
</feature>
<name>A0A117I431_9MYCO</name>
<keyword evidence="4" id="KW-1185">Reference proteome</keyword>
<evidence type="ECO:0000256" key="1">
    <source>
        <dbReference type="PIRSR" id="PIRSR600250-50"/>
    </source>
</evidence>
<dbReference type="SUPFAM" id="SSF89372">
    <property type="entry name" value="Fucose-specific lectin"/>
    <property type="match status" value="2"/>
</dbReference>
<dbReference type="Gene3D" id="2.60.120.700">
    <property type="entry name" value="Peptidase G1"/>
    <property type="match status" value="1"/>
</dbReference>
<sequence>MQVREVPQITTFDVPPDRWDPAAASDQDLMRYGFPKRPADPRQRERYDRLLADLRGMKVVTAEVELHPEGLPGRRPTLRFADNAAWCGAVVSPPQGDSFDWVLGEWTVPHVGVPTDDQSYYCANWVGIGGFHPGSDVCQAGIASKSSVGSGGNINAGPVDLYAWVEWVPAQSVTISNFVVTVGDAITIIVVPDGAASTTASVLYVNRTRSTVTSLTIGKPGGAKWRADSAEWVVERPESGPSVNPSLTQLADFGTLTFDVADSGTHSGLALGAGTGKTLNMFDDRGRIIAKASLPGSTTVRCTYVNPWVGWSQIRSGVFSDLTPVGAAADGSNIDLYAVGQDGPVYTSWWRGGPHWSNWIPVRPMSFPQGAPITALARGSDRDLYAVHDDSRVYTAWWRGGPHWSGWAPIGHRQFAPGTRVSALARGGNIDLYAVATDGRVYSAWWRGGPNWGGWATIGSGVFSPSTPVTAVLREDEIHLVAVGTDGAVYSAWWGQGDGWHDWTPIGSGTFSQTTPIAAAVRGKNIDLFGVGMDGADSAVYSAGWREGEGWRDWQPVGTGLFAQLTPLTAVARGTNLDLFGVGTDGGVYTAWWRAGAAGWEGWNEVGGAQFSQKSHVAAVTHDDTDIDLYAVDPNGHVLTAWLNLP</sequence>
<comment type="caution">
    <text evidence="3">The sequence shown here is derived from an EMBL/GenBank/DDBJ whole genome shotgun (WGS) entry which is preliminary data.</text>
</comment>
<reference evidence="4" key="1">
    <citation type="journal article" date="2016" name="Genome Announc.">
        <title>Draft Genome Sequences of Five Rapidly Growing Mycobacterium Species, M. thermoresistibile, M. fortuitum subsp. acetamidolyticum, M. canariasense, M. brisbanense, and M. novocastrense.</title>
        <authorList>
            <person name="Katahira K."/>
            <person name="Ogura Y."/>
            <person name="Gotoh Y."/>
            <person name="Hayashi T."/>
        </authorList>
    </citation>
    <scope>NUCLEOTIDE SEQUENCE [LARGE SCALE GENOMIC DNA]</scope>
    <source>
        <strain evidence="4">JCM15654</strain>
    </source>
</reference>
<dbReference type="InterPro" id="IPR013320">
    <property type="entry name" value="ConA-like_dom_sf"/>
</dbReference>
<protein>
    <submittedName>
        <fullName evidence="3">Uncharacterized protein</fullName>
    </submittedName>
</protein>
<evidence type="ECO:0000256" key="2">
    <source>
        <dbReference type="SAM" id="MobiDB-lite"/>
    </source>
</evidence>
<reference evidence="4" key="2">
    <citation type="submission" date="2016-02" db="EMBL/GenBank/DDBJ databases">
        <title>Draft genome sequence of five rapidly growing Mycobacterium species.</title>
        <authorList>
            <person name="Katahira K."/>
            <person name="Gotou Y."/>
            <person name="Iida K."/>
            <person name="Ogura Y."/>
            <person name="Hayashi T."/>
        </authorList>
    </citation>
    <scope>NUCLEOTIDE SEQUENCE [LARGE SCALE GENOMIC DNA]</scope>
    <source>
        <strain evidence="4">JCM15654</strain>
    </source>
</reference>
<dbReference type="GO" id="GO:0006508">
    <property type="term" value="P:proteolysis"/>
    <property type="evidence" value="ECO:0007669"/>
    <property type="project" value="InterPro"/>
</dbReference>
<dbReference type="GO" id="GO:0070007">
    <property type="term" value="F:glutamic-type endopeptidase activity"/>
    <property type="evidence" value="ECO:0007669"/>
    <property type="project" value="InterPro"/>
</dbReference>
<feature type="active site" description="Proton acceptor" evidence="1">
    <location>
        <position position="235"/>
    </location>
</feature>
<dbReference type="RefSeq" id="WP_062827400.1">
    <property type="nucleotide sequence ID" value="NZ_BCSX01000004.1"/>
</dbReference>
<proteinExistence type="predicted"/>
<dbReference type="InterPro" id="IPR000250">
    <property type="entry name" value="Peptidase_G1"/>
</dbReference>
<dbReference type="Proteomes" id="UP000069620">
    <property type="component" value="Unassembled WGS sequence"/>
</dbReference>
<evidence type="ECO:0000313" key="4">
    <source>
        <dbReference type="Proteomes" id="UP000069620"/>
    </source>
</evidence>
<dbReference type="STRING" id="146020.RMCB_0378"/>
<dbReference type="OrthoDB" id="9798386at2"/>
<dbReference type="CDD" id="cd13426">
    <property type="entry name" value="Peptidase_G1"/>
    <property type="match status" value="1"/>
</dbReference>
<dbReference type="SUPFAM" id="SSF49899">
    <property type="entry name" value="Concanavalin A-like lectins/glucanases"/>
    <property type="match status" value="1"/>
</dbReference>
<dbReference type="PANTHER" id="PTHR37536">
    <property type="entry name" value="PUTATIVE (AFU_ORTHOLOGUE AFUA_3G02970)-RELATED"/>
    <property type="match status" value="1"/>
</dbReference>
<dbReference type="PANTHER" id="PTHR37536:SF1">
    <property type="entry name" value="ASPERGILLOPEPSIN, PUTAITVE (AFU_ORTHOLOGUE AFUA_7G01200)"/>
    <property type="match status" value="1"/>
</dbReference>